<dbReference type="Pfam" id="PF10276">
    <property type="entry name" value="zf-CHCC"/>
    <property type="match status" value="1"/>
</dbReference>
<dbReference type="EMBL" id="JASJQH010000067">
    <property type="protein sequence ID" value="KAK9767596.1"/>
    <property type="molecule type" value="Genomic_DNA"/>
</dbReference>
<comment type="caution">
    <text evidence="2">The sequence shown here is derived from an EMBL/GenBank/DDBJ whole genome shotgun (WGS) entry which is preliminary data.</text>
</comment>
<protein>
    <recommendedName>
        <fullName evidence="1">Zinc finger CHCC-type domain-containing protein</fullName>
    </recommendedName>
</protein>
<evidence type="ECO:0000259" key="1">
    <source>
        <dbReference type="Pfam" id="PF10276"/>
    </source>
</evidence>
<proteinExistence type="predicted"/>
<keyword evidence="3" id="KW-1185">Reference proteome</keyword>
<dbReference type="PANTHER" id="PTHR13156:SF0">
    <property type="entry name" value="NADH DEHYDROGENASE [UBIQUINONE] IRON-SULFUR PROTEIN 6, MITOCHONDRIAL"/>
    <property type="match status" value="1"/>
</dbReference>
<evidence type="ECO:0000313" key="3">
    <source>
        <dbReference type="Proteomes" id="UP001479436"/>
    </source>
</evidence>
<name>A0ABR2X1I1_9FUNG</name>
<feature type="domain" description="Zinc finger CHCC-type" evidence="1">
    <location>
        <begin position="87"/>
        <end position="123"/>
    </location>
</feature>
<accession>A0ABR2X1I1</accession>
<dbReference type="Gene3D" id="2.60.260.40">
    <property type="entry name" value="q5lls5 like domains"/>
    <property type="match status" value="1"/>
</dbReference>
<gene>
    <name evidence="2" type="ORF">K7432_002483</name>
</gene>
<dbReference type="InterPro" id="IPR019401">
    <property type="entry name" value="Znf_CHCC"/>
</dbReference>
<dbReference type="Proteomes" id="UP001479436">
    <property type="component" value="Unassembled WGS sequence"/>
</dbReference>
<organism evidence="2 3">
    <name type="scientific">Basidiobolus ranarum</name>
    <dbReference type="NCBI Taxonomy" id="34480"/>
    <lineage>
        <taxon>Eukaryota</taxon>
        <taxon>Fungi</taxon>
        <taxon>Fungi incertae sedis</taxon>
        <taxon>Zoopagomycota</taxon>
        <taxon>Entomophthoromycotina</taxon>
        <taxon>Basidiobolomycetes</taxon>
        <taxon>Basidiobolales</taxon>
        <taxon>Basidiobolaceae</taxon>
        <taxon>Basidiobolus</taxon>
    </lineage>
</organism>
<dbReference type="PANTHER" id="PTHR13156">
    <property type="entry name" value="NADH-UBIQUINONE OXIDOREDUCTASE 13 KD-A SUBUNIT"/>
    <property type="match status" value="1"/>
</dbReference>
<reference evidence="2 3" key="1">
    <citation type="submission" date="2023-04" db="EMBL/GenBank/DDBJ databases">
        <title>Genome of Basidiobolus ranarum AG-B5.</title>
        <authorList>
            <person name="Stajich J.E."/>
            <person name="Carter-House D."/>
            <person name="Gryganskyi A."/>
        </authorList>
    </citation>
    <scope>NUCLEOTIDE SEQUENCE [LARGE SCALE GENOMIC DNA]</scope>
    <source>
        <strain evidence="2 3">AG-B5</strain>
    </source>
</reference>
<evidence type="ECO:0000313" key="2">
    <source>
        <dbReference type="EMBL" id="KAK9767596.1"/>
    </source>
</evidence>
<sequence>MLRARSAILRLPAVRLYSSNLTVPQSATPEILKQSVNREGTWSLTQQTKKDAFSNARFEQTDLAAQPSPMAAIELIHEVPIKFVQARKVTCNGGGGALGHPKVYINLDDTDKPVYCEYCGLRYQQESHHHH</sequence>